<reference evidence="1 2" key="1">
    <citation type="journal article" date="2019" name="Int. J. Syst. Evol. Microbiol.">
        <title>The Global Catalogue of Microorganisms (GCM) 10K type strain sequencing project: providing services to taxonomists for standard genome sequencing and annotation.</title>
        <authorList>
            <consortium name="The Broad Institute Genomics Platform"/>
            <consortium name="The Broad Institute Genome Sequencing Center for Infectious Disease"/>
            <person name="Wu L."/>
            <person name="Ma J."/>
        </authorList>
    </citation>
    <scope>NUCLEOTIDE SEQUENCE [LARGE SCALE GENOMIC DNA]</scope>
    <source>
        <strain evidence="1 2">JCM 15974</strain>
    </source>
</reference>
<evidence type="ECO:0000313" key="1">
    <source>
        <dbReference type="EMBL" id="GAA0728645.1"/>
    </source>
</evidence>
<evidence type="ECO:0000313" key="2">
    <source>
        <dbReference type="Proteomes" id="UP001501758"/>
    </source>
</evidence>
<gene>
    <name evidence="1" type="ORF">GCM10009430_37920</name>
</gene>
<dbReference type="EMBL" id="BAAAGE010000004">
    <property type="protein sequence ID" value="GAA0728645.1"/>
    <property type="molecule type" value="Genomic_DNA"/>
</dbReference>
<proteinExistence type="predicted"/>
<sequence length="141" mass="15869">MSMQKSKIVNIPVSMEKYFGKGTMLHPSVTAIEELIEQIPVGKVTTIQKIASYLAKVEGTDVTCPMRTGNAIKKIAERHTLLGTDLKTPFWRVVRNDKKLIKSKNYEKSIAKIEDEGFEVDYTKRGEAKISITDDVIFSFA</sequence>
<dbReference type="Proteomes" id="UP001501758">
    <property type="component" value="Unassembled WGS sequence"/>
</dbReference>
<dbReference type="Gene3D" id="1.10.10.10">
    <property type="entry name" value="Winged helix-like DNA-binding domain superfamily/Winged helix DNA-binding domain"/>
    <property type="match status" value="1"/>
</dbReference>
<comment type="caution">
    <text evidence="1">The sequence shown here is derived from an EMBL/GenBank/DDBJ whole genome shotgun (WGS) entry which is preliminary data.</text>
</comment>
<organism evidence="1 2">
    <name type="scientific">Aquimarina litoralis</name>
    <dbReference type="NCBI Taxonomy" id="584605"/>
    <lineage>
        <taxon>Bacteria</taxon>
        <taxon>Pseudomonadati</taxon>
        <taxon>Bacteroidota</taxon>
        <taxon>Flavobacteriia</taxon>
        <taxon>Flavobacteriales</taxon>
        <taxon>Flavobacteriaceae</taxon>
        <taxon>Aquimarina</taxon>
    </lineage>
</organism>
<keyword evidence="2" id="KW-1185">Reference proteome</keyword>
<accession>A0ABN1J4N7</accession>
<name>A0ABN1J4N7_9FLAO</name>
<evidence type="ECO:0008006" key="3">
    <source>
        <dbReference type="Google" id="ProtNLM"/>
    </source>
</evidence>
<dbReference type="InterPro" id="IPR036388">
    <property type="entry name" value="WH-like_DNA-bd_sf"/>
</dbReference>
<protein>
    <recommendedName>
        <fullName evidence="3">Methylated-DNA-[protein]-cysteine S-methyltransferase DNA binding domain-containing protein</fullName>
    </recommendedName>
</protein>